<dbReference type="PROSITE" id="PS50103">
    <property type="entry name" value="ZF_C3H1"/>
    <property type="match status" value="1"/>
</dbReference>
<dbReference type="EMBL" id="CAJNNW010010123">
    <property type="protein sequence ID" value="CAE8651740.1"/>
    <property type="molecule type" value="Genomic_DNA"/>
</dbReference>
<dbReference type="GO" id="GO:0008610">
    <property type="term" value="P:lipid biosynthetic process"/>
    <property type="evidence" value="ECO:0007669"/>
    <property type="project" value="InterPro"/>
</dbReference>
<reference evidence="8" key="1">
    <citation type="submission" date="2021-02" db="EMBL/GenBank/DDBJ databases">
        <authorList>
            <person name="Dougan E. K."/>
            <person name="Rhodes N."/>
            <person name="Thang M."/>
            <person name="Chan C."/>
        </authorList>
    </citation>
    <scope>NUCLEOTIDE SEQUENCE</scope>
</reference>
<dbReference type="GO" id="GO:0016491">
    <property type="term" value="F:oxidoreductase activity"/>
    <property type="evidence" value="ECO:0007669"/>
    <property type="project" value="InterPro"/>
</dbReference>
<proteinExistence type="predicted"/>
<organism evidence="8 9">
    <name type="scientific">Polarella glacialis</name>
    <name type="common">Dinoflagellate</name>
    <dbReference type="NCBI Taxonomy" id="89957"/>
    <lineage>
        <taxon>Eukaryota</taxon>
        <taxon>Sar</taxon>
        <taxon>Alveolata</taxon>
        <taxon>Dinophyceae</taxon>
        <taxon>Suessiales</taxon>
        <taxon>Suessiaceae</taxon>
        <taxon>Polarella</taxon>
    </lineage>
</organism>
<dbReference type="Proteomes" id="UP000626109">
    <property type="component" value="Unassembled WGS sequence"/>
</dbReference>
<evidence type="ECO:0000313" key="8">
    <source>
        <dbReference type="EMBL" id="CAE8651740.1"/>
    </source>
</evidence>
<dbReference type="Pfam" id="PF04116">
    <property type="entry name" value="FA_hydroxylase"/>
    <property type="match status" value="1"/>
</dbReference>
<keyword evidence="6" id="KW-1133">Transmembrane helix</keyword>
<protein>
    <recommendedName>
        <fullName evidence="7">C3H1-type domain-containing protein</fullName>
    </recommendedName>
</protein>
<keyword evidence="3 4" id="KW-0862">Zinc</keyword>
<gene>
    <name evidence="8" type="ORF">PGLA2088_LOCUS9214</name>
</gene>
<dbReference type="InterPro" id="IPR000571">
    <property type="entry name" value="Znf_CCCH"/>
</dbReference>
<feature type="compositionally biased region" description="Basic residues" evidence="5">
    <location>
        <begin position="108"/>
        <end position="119"/>
    </location>
</feature>
<feature type="region of interest" description="Disordered" evidence="5">
    <location>
        <begin position="105"/>
        <end position="127"/>
    </location>
</feature>
<dbReference type="SUPFAM" id="SSF90229">
    <property type="entry name" value="CCCH zinc finger"/>
    <property type="match status" value="1"/>
</dbReference>
<feature type="transmembrane region" description="Helical" evidence="6">
    <location>
        <begin position="528"/>
        <end position="547"/>
    </location>
</feature>
<feature type="region of interest" description="Disordered" evidence="5">
    <location>
        <begin position="1"/>
        <end position="26"/>
    </location>
</feature>
<keyword evidence="1 4" id="KW-0479">Metal-binding</keyword>
<keyword evidence="2 4" id="KW-0863">Zinc-finger</keyword>
<dbReference type="InterPro" id="IPR006694">
    <property type="entry name" value="Fatty_acid_hydroxylase"/>
</dbReference>
<dbReference type="Gene3D" id="4.10.1000.10">
    <property type="entry name" value="Zinc finger, CCCH-type"/>
    <property type="match status" value="1"/>
</dbReference>
<dbReference type="Pfam" id="PF00642">
    <property type="entry name" value="zf-CCCH"/>
    <property type="match status" value="1"/>
</dbReference>
<dbReference type="AlphaFoldDB" id="A0A813IMH0"/>
<feature type="compositionally biased region" description="Polar residues" evidence="5">
    <location>
        <begin position="8"/>
        <end position="26"/>
    </location>
</feature>
<evidence type="ECO:0000256" key="3">
    <source>
        <dbReference type="ARBA" id="ARBA00022833"/>
    </source>
</evidence>
<sequence length="553" mass="60488">MQGLGGAQQWSPPVQQAQSWRAPVTQSWGAPAAPAAAPARGGFKTRLCNYFLQGLCTKGAGCSFAHGPHELSGGAAAMGKGQAKGSWMMPQMGFMGGFAAKGMDKGKGKGKMGKGHTLPRQRVTDDPVTGEVVEWKGKYGWVMPSAPIEHEKASKHEGKIFVSKSDLVGVEELTVGSSPMPLVSEPRCGSSAAALPPIMSSEVQKGWVDNSKPPGCTRVEQDALQLEVCFPYDIQAAGSWSLYIRGFSKRKYRAGCYPTAGNMAHNLWYWSLGVLQWSLSECAMMHLWATGKVAYVSDLELLMSPRQMLLLAYVHSLHHRNMDPEPFSGIQWSTSSTFPTRWLVPTLYMANSPLIYMWIFLHLALAPGAGHSGWEDHWQADQYHYLHHAKFECNYGSPSSGWIDQLTGTFRELGSSEVYTGAYKGDSEAAAAEEKKVWSAGSYLGLQTGDHLIYTLFCLFTTCVLVWAAVSNPLSEAPDSSVLGVPLATCVASLVAYGPVAFAMLLCAFYDKMSWRWPFHKDRVVGSFGFFVLAGWLACLLPTYHFVHLLVEL</sequence>
<feature type="domain" description="C3H1-type" evidence="7">
    <location>
        <begin position="42"/>
        <end position="69"/>
    </location>
</feature>
<name>A0A813IMH0_POLGL</name>
<evidence type="ECO:0000256" key="4">
    <source>
        <dbReference type="PROSITE-ProRule" id="PRU00723"/>
    </source>
</evidence>
<comment type="caution">
    <text evidence="8">The sequence shown here is derived from an EMBL/GenBank/DDBJ whole genome shotgun (WGS) entry which is preliminary data.</text>
</comment>
<keyword evidence="6" id="KW-0812">Transmembrane</keyword>
<keyword evidence="6" id="KW-0472">Membrane</keyword>
<evidence type="ECO:0000259" key="7">
    <source>
        <dbReference type="PROSITE" id="PS50103"/>
    </source>
</evidence>
<evidence type="ECO:0000313" key="9">
    <source>
        <dbReference type="Proteomes" id="UP000626109"/>
    </source>
</evidence>
<evidence type="ECO:0000256" key="2">
    <source>
        <dbReference type="ARBA" id="ARBA00022771"/>
    </source>
</evidence>
<feature type="transmembrane region" description="Helical" evidence="6">
    <location>
        <begin position="482"/>
        <end position="507"/>
    </location>
</feature>
<dbReference type="InterPro" id="IPR036855">
    <property type="entry name" value="Znf_CCCH_sf"/>
</dbReference>
<evidence type="ECO:0000256" key="1">
    <source>
        <dbReference type="ARBA" id="ARBA00022723"/>
    </source>
</evidence>
<dbReference type="SMART" id="SM00356">
    <property type="entry name" value="ZnF_C3H1"/>
    <property type="match status" value="1"/>
</dbReference>
<evidence type="ECO:0000256" key="6">
    <source>
        <dbReference type="SAM" id="Phobius"/>
    </source>
</evidence>
<evidence type="ECO:0000256" key="5">
    <source>
        <dbReference type="SAM" id="MobiDB-lite"/>
    </source>
</evidence>
<accession>A0A813IMH0</accession>
<feature type="transmembrane region" description="Helical" evidence="6">
    <location>
        <begin position="342"/>
        <end position="365"/>
    </location>
</feature>
<feature type="zinc finger region" description="C3H1-type" evidence="4">
    <location>
        <begin position="42"/>
        <end position="69"/>
    </location>
</feature>
<dbReference type="GO" id="GO:0008270">
    <property type="term" value="F:zinc ion binding"/>
    <property type="evidence" value="ECO:0007669"/>
    <property type="project" value="UniProtKB-KW"/>
</dbReference>
<dbReference type="GO" id="GO:0005506">
    <property type="term" value="F:iron ion binding"/>
    <property type="evidence" value="ECO:0007669"/>
    <property type="project" value="InterPro"/>
</dbReference>
<feature type="transmembrane region" description="Helical" evidence="6">
    <location>
        <begin position="452"/>
        <end position="470"/>
    </location>
</feature>